<dbReference type="InterPro" id="IPR041219">
    <property type="entry name" value="Phage_lysozyme2"/>
</dbReference>
<dbReference type="Pfam" id="PF18013">
    <property type="entry name" value="Phage_lysozyme2"/>
    <property type="match status" value="1"/>
</dbReference>
<dbReference type="PATRIC" id="fig|1161421.3.peg.1090"/>
<evidence type="ECO:0000256" key="1">
    <source>
        <dbReference type="SAM" id="MobiDB-lite"/>
    </source>
</evidence>
<feature type="compositionally biased region" description="Basic and acidic residues" evidence="1">
    <location>
        <begin position="108"/>
        <end position="133"/>
    </location>
</feature>
<feature type="transmembrane region" description="Helical" evidence="2">
    <location>
        <begin position="314"/>
        <end position="335"/>
    </location>
</feature>
<accession>J5GTW8</accession>
<keyword evidence="2" id="KW-1133">Transmembrane helix</keyword>
<feature type="domain" description="Peptidase C51" evidence="3">
    <location>
        <begin position="800"/>
        <end position="938"/>
    </location>
</feature>
<dbReference type="InterPro" id="IPR038765">
    <property type="entry name" value="Papain-like_cys_pep_sf"/>
</dbReference>
<feature type="compositionally biased region" description="Basic and acidic residues" evidence="1">
    <location>
        <begin position="86"/>
        <end position="95"/>
    </location>
</feature>
<reference evidence="4 5" key="1">
    <citation type="submission" date="2012-07" db="EMBL/GenBank/DDBJ databases">
        <authorList>
            <person name="Durkin A.S."/>
            <person name="McCorrison J."/>
            <person name="Torralba M."/>
            <person name="Gillis M."/>
            <person name="Methe B."/>
            <person name="Sutton G."/>
            <person name="Nelson K.E."/>
        </authorList>
    </citation>
    <scope>NUCLEOTIDE SEQUENCE [LARGE SCALE GENOMIC DNA]</scope>
    <source>
        <strain evidence="4 5">SK304</strain>
    </source>
</reference>
<dbReference type="PROSITE" id="PS50911">
    <property type="entry name" value="CHAP"/>
    <property type="match status" value="1"/>
</dbReference>
<dbReference type="Pfam" id="PF05257">
    <property type="entry name" value="CHAP"/>
    <property type="match status" value="1"/>
</dbReference>
<evidence type="ECO:0000313" key="5">
    <source>
        <dbReference type="Proteomes" id="UP000006745"/>
    </source>
</evidence>
<gene>
    <name evidence="4" type="ORF">HMPREF1125_0539</name>
</gene>
<feature type="region of interest" description="Disordered" evidence="1">
    <location>
        <begin position="62"/>
        <end position="139"/>
    </location>
</feature>
<dbReference type="AlphaFoldDB" id="J5GTW8"/>
<organism evidence="4 5">
    <name type="scientific">Streptococcus oralis SK304</name>
    <dbReference type="NCBI Taxonomy" id="1161421"/>
    <lineage>
        <taxon>Bacteria</taxon>
        <taxon>Bacillati</taxon>
        <taxon>Bacillota</taxon>
        <taxon>Bacilli</taxon>
        <taxon>Lactobacillales</taxon>
        <taxon>Streptococcaceae</taxon>
        <taxon>Streptococcus</taxon>
    </lineage>
</organism>
<evidence type="ECO:0000259" key="3">
    <source>
        <dbReference type="PROSITE" id="PS50911"/>
    </source>
</evidence>
<feature type="compositionally biased region" description="Basic residues" evidence="1">
    <location>
        <begin position="96"/>
        <end position="106"/>
    </location>
</feature>
<dbReference type="Proteomes" id="UP000006745">
    <property type="component" value="Unassembled WGS sequence"/>
</dbReference>
<dbReference type="EMBL" id="ALJN01000016">
    <property type="protein sequence ID" value="EJP21333.1"/>
    <property type="molecule type" value="Genomic_DNA"/>
</dbReference>
<keyword evidence="2" id="KW-0472">Membrane</keyword>
<dbReference type="Gene3D" id="3.90.1720.10">
    <property type="entry name" value="endopeptidase domain like (from Nostoc punctiforme)"/>
    <property type="match status" value="1"/>
</dbReference>
<protein>
    <submittedName>
        <fullName evidence="4">CHAP domain protein</fullName>
    </submittedName>
</protein>
<name>J5GTW8_STROR</name>
<feature type="compositionally biased region" description="Basic and acidic residues" evidence="1">
    <location>
        <begin position="62"/>
        <end position="74"/>
    </location>
</feature>
<dbReference type="Gene3D" id="1.10.530.10">
    <property type="match status" value="1"/>
</dbReference>
<evidence type="ECO:0000313" key="4">
    <source>
        <dbReference type="EMBL" id="EJP21333.1"/>
    </source>
</evidence>
<evidence type="ECO:0000256" key="2">
    <source>
        <dbReference type="SAM" id="Phobius"/>
    </source>
</evidence>
<keyword evidence="2" id="KW-0812">Transmembrane</keyword>
<dbReference type="RefSeq" id="WP_000653447.1">
    <property type="nucleotide sequence ID" value="NZ_ALJN01000016.1"/>
</dbReference>
<comment type="caution">
    <text evidence="4">The sequence shown here is derived from an EMBL/GenBank/DDBJ whole genome shotgun (WGS) entry which is preliminary data.</text>
</comment>
<dbReference type="InterPro" id="IPR007921">
    <property type="entry name" value="CHAP_dom"/>
</dbReference>
<dbReference type="SUPFAM" id="SSF54001">
    <property type="entry name" value="Cysteine proteinases"/>
    <property type="match status" value="1"/>
</dbReference>
<proteinExistence type="predicted"/>
<sequence length="941" mass="106792">MKDKREIIRARKAFRRSLIDEKKFLKKGKKEVKKQKKDSAVLDEKRWKKEIKEKLEEMREASKARVKQANEDYNHILQNSPPSLLNRKELRDRRLPHARKRLKIAKKQYSEAKVEAKEERKEERKESRKERKNNQKFLYGQESKQKSNFFFQGKSLEELKAKKEVKAAKENLKSTKQAYKSKKVSRKAKTFLYVLGREGGELASENEDLEGYRTLQETIRKGKRYSRLSYNLGKASVKTGQVTGRFTKKRLTNTKERYHHFKDGKGWKLAKENPSSFKNRFRKLKKQGLTSVRNIYQKLKAAFSFFTFAAGNPATWIVGGLVFLLLLMMSFFLGFSSASLIQQDEFELTKAYTHLTWEDAEHTRTNDKGITYYTKIDDVMGYMNFKFHDYELHKPVHLFSSETYKDYLSTLWHDLNDGDDLKSMQDLYETPKYKLSKDDQEGIKELKEEGVYASMQELDNPFEGKSNEDSLTMAYRYGYYDLDGKPTLQEYILLEAKAHQTIVAPMDGVVSLDGDNVILTNGKGENESRLTLYSIHNGRAIEGTRVLTGDIIGETPDDTGLKVSYQKYKNKKEKLVYVNPQFYFPKVIQLQTTILPAIGQFGGDEFERAKHIYDFLKSQGASPQAIAAILGNWSVESSINPKRAEGDYLSPPVGATDSSWDDESWLAIGGPAIYSGAYPNILHRGLGLGQWTDTADGSTRHTALLNYAHAKNKKWYDLDLQLDFMLHGDSPYYQSWLKDFFGNTGSAANLAQLFLTYWEGNSGDKLLERQTRATEWYYQIEKGFSQTNGGQAKSDPQSLEGVRGDLYDHSVPGGGDGMAYAYGQCTWGVAARMNQLGLKLKGSNGKKISIINTMGNGQDWVATASSLGGETGSTPRAGAIVSFVGGTHGTPADYGHVAFVEKVYDDGSFLVSETNYGGNPNYTFRKISQADSAISFAYTTK</sequence>